<evidence type="ECO:0000256" key="4">
    <source>
        <dbReference type="ARBA" id="ARBA00022692"/>
    </source>
</evidence>
<evidence type="ECO:0000313" key="14">
    <source>
        <dbReference type="Proteomes" id="UP000799439"/>
    </source>
</evidence>
<evidence type="ECO:0000256" key="6">
    <source>
        <dbReference type="ARBA" id="ARBA00022824"/>
    </source>
</evidence>
<dbReference type="EC" id="3.4.26.1" evidence="10"/>
<keyword evidence="8 11" id="KW-0472">Membrane</keyword>
<keyword evidence="3 13" id="KW-0645">Protease</keyword>
<protein>
    <recommendedName>
        <fullName evidence="10">intramembrane prenyl-peptidase Rce1</fullName>
        <ecNumber evidence="10">3.4.26.1</ecNumber>
    </recommendedName>
</protein>
<sequence length="347" mass="39574">MHEPQDGQPPISRPVALLISISFAIAYVAPFYLSKALRISHRVSRDSSESIRARCRAVYICCVLCFAVTINVHSVIGMATPAEFLRRMGFFPVALYDMVKSMLLVCILFVGPLFEQGIVEGNWRYWRWQTIRDDIYHDWMGWRNFVVGPVSEEFIWRSLSISLLLSAWTPGPRIVVQAPLLFGVAHLHHLNEFIITHKRHDQSYFSAVVTPRIIVPGLVRTLFQLGYTTLFGMFATFVFLRTGNVWSCILAHVFCNWMGLPRVWGRLGESVAAEAVQISQTQRKRFNENEQDRPSRADIPTIVSASTSYSLGIQWTVAYYVLLVSGAWGFYKLLYPLTESNNKLTSI</sequence>
<comment type="caution">
    <text evidence="13">The sequence shown here is derived from an EMBL/GenBank/DDBJ whole genome shotgun (WGS) entry which is preliminary data.</text>
</comment>
<keyword evidence="14" id="KW-1185">Reference proteome</keyword>
<dbReference type="InterPro" id="IPR039731">
    <property type="entry name" value="Rce1"/>
</dbReference>
<proteinExistence type="inferred from homology"/>
<name>A0A9P4J5A8_9PEZI</name>
<comment type="subcellular location">
    <subcellularLocation>
        <location evidence="1">Endoplasmic reticulum membrane</location>
        <topology evidence="1">Multi-pass membrane protein</topology>
    </subcellularLocation>
</comment>
<gene>
    <name evidence="13" type="ORF">K461DRAFT_276031</name>
</gene>
<accession>A0A9P4J5A8</accession>
<dbReference type="PANTHER" id="PTHR13046:SF0">
    <property type="entry name" value="CAAX PRENYL PROTEASE 2"/>
    <property type="match status" value="1"/>
</dbReference>
<evidence type="ECO:0000256" key="8">
    <source>
        <dbReference type="ARBA" id="ARBA00023136"/>
    </source>
</evidence>
<dbReference type="EMBL" id="ML996083">
    <property type="protein sequence ID" value="KAF2154866.1"/>
    <property type="molecule type" value="Genomic_DNA"/>
</dbReference>
<evidence type="ECO:0000313" key="13">
    <source>
        <dbReference type="EMBL" id="KAF2154866.1"/>
    </source>
</evidence>
<dbReference type="GO" id="GO:0005789">
    <property type="term" value="C:endoplasmic reticulum membrane"/>
    <property type="evidence" value="ECO:0007669"/>
    <property type="project" value="UniProtKB-SubCell"/>
</dbReference>
<dbReference type="Proteomes" id="UP000799439">
    <property type="component" value="Unassembled WGS sequence"/>
</dbReference>
<evidence type="ECO:0000256" key="2">
    <source>
        <dbReference type="ARBA" id="ARBA00006897"/>
    </source>
</evidence>
<evidence type="ECO:0000256" key="5">
    <source>
        <dbReference type="ARBA" id="ARBA00022801"/>
    </source>
</evidence>
<feature type="transmembrane region" description="Helical" evidence="11">
    <location>
        <begin position="55"/>
        <end position="73"/>
    </location>
</feature>
<dbReference type="GO" id="GO:0004222">
    <property type="term" value="F:metalloendopeptidase activity"/>
    <property type="evidence" value="ECO:0007669"/>
    <property type="project" value="InterPro"/>
</dbReference>
<dbReference type="Pfam" id="PF02517">
    <property type="entry name" value="Rce1-like"/>
    <property type="match status" value="1"/>
</dbReference>
<evidence type="ECO:0000256" key="1">
    <source>
        <dbReference type="ARBA" id="ARBA00004477"/>
    </source>
</evidence>
<evidence type="ECO:0000259" key="12">
    <source>
        <dbReference type="Pfam" id="PF02517"/>
    </source>
</evidence>
<reference evidence="13" key="1">
    <citation type="journal article" date="2020" name="Stud. Mycol.">
        <title>101 Dothideomycetes genomes: a test case for predicting lifestyles and emergence of pathogens.</title>
        <authorList>
            <person name="Haridas S."/>
            <person name="Albert R."/>
            <person name="Binder M."/>
            <person name="Bloem J."/>
            <person name="Labutti K."/>
            <person name="Salamov A."/>
            <person name="Andreopoulos B."/>
            <person name="Baker S."/>
            <person name="Barry K."/>
            <person name="Bills G."/>
            <person name="Bluhm B."/>
            <person name="Cannon C."/>
            <person name="Castanera R."/>
            <person name="Culley D."/>
            <person name="Daum C."/>
            <person name="Ezra D."/>
            <person name="Gonzalez J."/>
            <person name="Henrissat B."/>
            <person name="Kuo A."/>
            <person name="Liang C."/>
            <person name="Lipzen A."/>
            <person name="Lutzoni F."/>
            <person name="Magnuson J."/>
            <person name="Mondo S."/>
            <person name="Nolan M."/>
            <person name="Ohm R."/>
            <person name="Pangilinan J."/>
            <person name="Park H.-J."/>
            <person name="Ramirez L."/>
            <person name="Alfaro M."/>
            <person name="Sun H."/>
            <person name="Tritt A."/>
            <person name="Yoshinaga Y."/>
            <person name="Zwiers L.-H."/>
            <person name="Turgeon B."/>
            <person name="Goodwin S."/>
            <person name="Spatafora J."/>
            <person name="Crous P."/>
            <person name="Grigoriev I."/>
        </authorList>
    </citation>
    <scope>NUCLEOTIDE SEQUENCE</scope>
    <source>
        <strain evidence="13">CBS 260.36</strain>
    </source>
</reference>
<dbReference type="GO" id="GO:0071586">
    <property type="term" value="P:CAAX-box protein processing"/>
    <property type="evidence" value="ECO:0007669"/>
    <property type="project" value="InterPro"/>
</dbReference>
<comment type="catalytic activity">
    <reaction evidence="9">
        <text>Hydrolyzes the peptide bond -P2-(S-farnesyl or geranylgeranyl)C-P1'-P2'-P3'-COOH where P1' and P2' are amino acids with aliphatic sidechains and P3' is any C-terminal residue.</text>
        <dbReference type="EC" id="3.4.26.1"/>
    </reaction>
</comment>
<evidence type="ECO:0000256" key="11">
    <source>
        <dbReference type="SAM" id="Phobius"/>
    </source>
</evidence>
<feature type="domain" description="CAAX prenyl protease 2/Lysostaphin resistance protein A-like" evidence="12">
    <location>
        <begin position="139"/>
        <end position="258"/>
    </location>
</feature>
<dbReference type="AlphaFoldDB" id="A0A9P4J5A8"/>
<dbReference type="OrthoDB" id="271604at2759"/>
<keyword evidence="5" id="KW-0378">Hydrolase</keyword>
<evidence type="ECO:0000256" key="7">
    <source>
        <dbReference type="ARBA" id="ARBA00022989"/>
    </source>
</evidence>
<organism evidence="13 14">
    <name type="scientific">Myriangium duriaei CBS 260.36</name>
    <dbReference type="NCBI Taxonomy" id="1168546"/>
    <lineage>
        <taxon>Eukaryota</taxon>
        <taxon>Fungi</taxon>
        <taxon>Dikarya</taxon>
        <taxon>Ascomycota</taxon>
        <taxon>Pezizomycotina</taxon>
        <taxon>Dothideomycetes</taxon>
        <taxon>Dothideomycetidae</taxon>
        <taxon>Myriangiales</taxon>
        <taxon>Myriangiaceae</taxon>
        <taxon>Myriangium</taxon>
    </lineage>
</organism>
<feature type="transmembrane region" description="Helical" evidence="11">
    <location>
        <begin position="15"/>
        <end position="34"/>
    </location>
</feature>
<keyword evidence="6" id="KW-0256">Endoplasmic reticulum</keyword>
<keyword evidence="7 11" id="KW-1133">Transmembrane helix</keyword>
<keyword evidence="4 11" id="KW-0812">Transmembrane</keyword>
<comment type="similarity">
    <text evidence="2">Belongs to the peptidase U48 family.</text>
</comment>
<dbReference type="InterPro" id="IPR003675">
    <property type="entry name" value="Rce1/LyrA-like_dom"/>
</dbReference>
<feature type="transmembrane region" description="Helical" evidence="11">
    <location>
        <begin position="317"/>
        <end position="335"/>
    </location>
</feature>
<evidence type="ECO:0000256" key="10">
    <source>
        <dbReference type="ARBA" id="ARBA00049729"/>
    </source>
</evidence>
<feature type="transmembrane region" description="Helical" evidence="11">
    <location>
        <begin position="93"/>
        <end position="114"/>
    </location>
</feature>
<dbReference type="PANTHER" id="PTHR13046">
    <property type="entry name" value="PROTEASE U48 CAAX PRENYL PROTEASE RCE1"/>
    <property type="match status" value="1"/>
</dbReference>
<evidence type="ECO:0000256" key="9">
    <source>
        <dbReference type="ARBA" id="ARBA00047280"/>
    </source>
</evidence>
<feature type="transmembrane region" description="Helical" evidence="11">
    <location>
        <begin position="222"/>
        <end position="240"/>
    </location>
</feature>
<evidence type="ECO:0000256" key="3">
    <source>
        <dbReference type="ARBA" id="ARBA00022670"/>
    </source>
</evidence>